<evidence type="ECO:0000313" key="8">
    <source>
        <dbReference type="EMBL" id="MBR9726945.1"/>
    </source>
</evidence>
<proteinExistence type="predicted"/>
<feature type="region of interest" description="Disordered" evidence="5">
    <location>
        <begin position="249"/>
        <end position="271"/>
    </location>
</feature>
<feature type="transmembrane region" description="Helical" evidence="6">
    <location>
        <begin position="45"/>
        <end position="64"/>
    </location>
</feature>
<evidence type="ECO:0000256" key="3">
    <source>
        <dbReference type="ARBA" id="ARBA00022989"/>
    </source>
</evidence>
<keyword evidence="4 6" id="KW-0472">Membrane</keyword>
<feature type="domain" description="Translocation and assembly module TamB C-terminal" evidence="7">
    <location>
        <begin position="990"/>
        <end position="1328"/>
    </location>
</feature>
<dbReference type="Proteomes" id="UP000811844">
    <property type="component" value="Unassembled WGS sequence"/>
</dbReference>
<evidence type="ECO:0000256" key="1">
    <source>
        <dbReference type="ARBA" id="ARBA00004167"/>
    </source>
</evidence>
<dbReference type="RefSeq" id="WP_194823817.1">
    <property type="nucleotide sequence ID" value="NZ_JAAIKR010000001.1"/>
</dbReference>
<protein>
    <recommendedName>
        <fullName evidence="7">Translocation and assembly module TamB C-terminal domain-containing protein</fullName>
    </recommendedName>
</protein>
<evidence type="ECO:0000256" key="5">
    <source>
        <dbReference type="SAM" id="MobiDB-lite"/>
    </source>
</evidence>
<dbReference type="PANTHER" id="PTHR36985:SF1">
    <property type="entry name" value="TRANSLOCATION AND ASSEMBLY MODULE SUBUNIT TAMB"/>
    <property type="match status" value="1"/>
</dbReference>
<comment type="subcellular location">
    <subcellularLocation>
        <location evidence="1">Membrane</location>
        <topology evidence="1">Single-pass membrane protein</topology>
    </subcellularLocation>
</comment>
<dbReference type="Pfam" id="PF04357">
    <property type="entry name" value="TamB"/>
    <property type="match status" value="1"/>
</dbReference>
<dbReference type="EMBL" id="JAAIKR010000001">
    <property type="protein sequence ID" value="MBR9726945.1"/>
    <property type="molecule type" value="Genomic_DNA"/>
</dbReference>
<evidence type="ECO:0000256" key="2">
    <source>
        <dbReference type="ARBA" id="ARBA00022692"/>
    </source>
</evidence>
<dbReference type="InterPro" id="IPR007452">
    <property type="entry name" value="TamB_C"/>
</dbReference>
<evidence type="ECO:0000256" key="4">
    <source>
        <dbReference type="ARBA" id="ARBA00023136"/>
    </source>
</evidence>
<organism evidence="8 9">
    <name type="scientific">Shewanella intestini</name>
    <dbReference type="NCBI Taxonomy" id="2017544"/>
    <lineage>
        <taxon>Bacteria</taxon>
        <taxon>Pseudomonadati</taxon>
        <taxon>Pseudomonadota</taxon>
        <taxon>Gammaproteobacteria</taxon>
        <taxon>Alteromonadales</taxon>
        <taxon>Shewanellaceae</taxon>
        <taxon>Shewanella</taxon>
    </lineage>
</organism>
<keyword evidence="3 6" id="KW-1133">Transmembrane helix</keyword>
<reference evidence="8 9" key="1">
    <citation type="submission" date="2020-02" db="EMBL/GenBank/DDBJ databases">
        <title>Shewanella WXL01 sp. nov., a marine bacterium isolated from green algae in Luhuitou Fringing Reef (Northern South China Sea).</title>
        <authorList>
            <person name="Wang X."/>
        </authorList>
    </citation>
    <scope>NUCLEOTIDE SEQUENCE [LARGE SCALE GENOMIC DNA]</scope>
    <source>
        <strain evidence="8 9">MCCC 1A01895</strain>
    </source>
</reference>
<accession>A0ABS5HYS4</accession>
<feature type="compositionally biased region" description="Polar residues" evidence="5">
    <location>
        <begin position="159"/>
        <end position="176"/>
    </location>
</feature>
<evidence type="ECO:0000259" key="7">
    <source>
        <dbReference type="Pfam" id="PF04357"/>
    </source>
</evidence>
<gene>
    <name evidence="8" type="ORF">G3R48_02920</name>
</gene>
<comment type="caution">
    <text evidence="8">The sequence shown here is derived from an EMBL/GenBank/DDBJ whole genome shotgun (WGS) entry which is preliminary data.</text>
</comment>
<sequence>MITPSTPTKTEDSAGKKSQHSAPKTHKKTFAQQCYKGFKICTRTLFYIPFSILVIIAILLSTPIGSHVTVLLANTFVPGLSIHYHSGIINRNLSVSQASWQMQGIKVKVNKLTLQWNPACVFYKQLCVKNLTAQQVQVDIDTHLLGEQATNAASSQLNGLTDASSLPHTKASITTPKTDESETPTDVRLPFDISLSQLDLQQVHVRVNDMNFSAKQLRGQAIWNEPGLQVDWLTSQDLKVDIPLNTQAKTAKTPNTTRTDSHQVKTNKNNKTLSGQDATAWAMAALPQVRLPFALFVREFNAQDNQLILGHRVDNFAEINIEGTFIGHNLHLSDLSFKHDYGNASINGYLDFIDDYPMNINGNFDIDKIKELPDFTKQQLQLGLNGSFAKLTAKAQLTGTNKADVSTTINLTTPALTYQANIKDAQLHWPLNTPIYQLHIDSLTSSGDVHHQQVRTKSKIDSPYAPTLNVDTHFYHQNQQLNINHLNINSTAGNLLVDGHMNYQQQLQWDVNVIADNLLLNNIPALNHYDIFDGKINGQVTQRGHIKDGKWQLSVENTNLNGELNHRPFTLLGDMSLNQNWEMNAKNLQASMLGSALTINGIADKQWDINAKLSVPDLSLWLNGAKGSIAANISVSGEQNQPQVNATASINNVAIADYKAQNIQLSAQYSPLTEHKFAATTTLTQAIINGIHIKNGQFNINGDQYQQQAKLVTQGDVIVNSVLTTETDIDKQTLVGKLQQFDIDHLLGYWQLQQPIDFKWDNLAKVGKVSQFCIGQSQHQLCLVNPVKLGKQGSVNMQFAGEPGKLLKKYLPKNMLWQGNAAMNLDLAWQPEQKPTASVNLILTPGSIKLTGTDTREVSFDYQLLQLNGDLKQDKLHSSIKLLSEKFASAEGKLTIDIANQKAVDGYFNINQLNLLPLVSLFPQFATLEGKISSEIQLSGTLASPITRGVVRINDGAFALTSNPTLVNDLNAKVNLLGQQAKLIADWKMGEGTLTSTGTLNWSTGKLSGKVDLQGDKLAVIQPPLAILDVSPDISLRFTQDKLDIDGNIAIPSGKITIVQLSDEGIALSDDVVFSDSISELEQKKKPFLLTTNLNINVGNDVQIDGMGLQGKLSGTLQLKQESAKPPLLFGDIKVNNGSYKFMGQTLTINTGELQFSGPPSVANLNIEATKDIKDEDIVAGVRVTGTSLKPIVTIFSNPAKEQAEVLSYILTGKGFTSSSSDQNNALMLNTALSLGTQLGGNAINNIGDTASSLIEKFGFSNVQLDANDDGRVAVSGFIGDSLMVKYGIGVFNPGYEMTVRYYLLSQLYLESVSSTLTQSLDIYYSFDIE</sequence>
<keyword evidence="2 6" id="KW-0812">Transmembrane</keyword>
<feature type="region of interest" description="Disordered" evidence="5">
    <location>
        <begin position="159"/>
        <end position="185"/>
    </location>
</feature>
<feature type="region of interest" description="Disordered" evidence="5">
    <location>
        <begin position="1"/>
        <end position="24"/>
    </location>
</feature>
<name>A0ABS5HYS4_9GAMM</name>
<keyword evidence="9" id="KW-1185">Reference proteome</keyword>
<evidence type="ECO:0000256" key="6">
    <source>
        <dbReference type="SAM" id="Phobius"/>
    </source>
</evidence>
<dbReference type="PANTHER" id="PTHR36985">
    <property type="entry name" value="TRANSLOCATION AND ASSEMBLY MODULE SUBUNIT TAMB"/>
    <property type="match status" value="1"/>
</dbReference>
<evidence type="ECO:0000313" key="9">
    <source>
        <dbReference type="Proteomes" id="UP000811844"/>
    </source>
</evidence>